<dbReference type="VEuPathDB" id="MicrosporidiaDB:G9O61_00g011070"/>
<accession>A0A0F9WAW3</accession>
<keyword evidence="5" id="KW-1185">Reference proteome</keyword>
<name>A0A0F9WAW3_9MICR</name>
<dbReference type="VEuPathDB" id="MicrosporidiaDB:NCER_101404"/>
<keyword evidence="1" id="KW-0328">Glycosyltransferase</keyword>
<keyword evidence="1" id="KW-0808">Transferase</keyword>
<dbReference type="GO" id="GO:0006506">
    <property type="term" value="P:GPI anchor biosynthetic process"/>
    <property type="evidence" value="ECO:0007669"/>
    <property type="project" value="TreeGrafter"/>
</dbReference>
<dbReference type="SUPFAM" id="SSF53756">
    <property type="entry name" value="UDP-Glycosyltransferase/glycogen phosphorylase"/>
    <property type="match status" value="1"/>
</dbReference>
<dbReference type="Pfam" id="PF13439">
    <property type="entry name" value="Glyco_transf_4"/>
    <property type="match status" value="1"/>
</dbReference>
<dbReference type="VEuPathDB" id="MicrosporidiaDB:G9O61_00g001450"/>
<reference evidence="4 5" key="1">
    <citation type="journal article" date="2015" name="Environ. Microbiol.">
        <title>Genome analyses suggest the presence of polyploidy and recent human-driven expansions in eight global populations of the honeybee pathogen Nosema ceranae.</title>
        <authorList>
            <person name="Pelin A."/>
            <person name="Selman M."/>
            <person name="Aris-Brosou S."/>
            <person name="Farinelli L."/>
            <person name="Corradi N."/>
        </authorList>
    </citation>
    <scope>NUCLEOTIDE SEQUENCE [LARGE SCALE GENOMIC DNA]</scope>
    <source>
        <strain evidence="4 5">PA08 1199</strain>
    </source>
</reference>
<evidence type="ECO:0000313" key="4">
    <source>
        <dbReference type="EMBL" id="KKO74065.1"/>
    </source>
</evidence>
<evidence type="ECO:0000313" key="5">
    <source>
        <dbReference type="Proteomes" id="UP000034350"/>
    </source>
</evidence>
<dbReference type="VEuPathDB" id="MicrosporidiaDB:AAJ76_1260004549"/>
<dbReference type="InterPro" id="IPR028098">
    <property type="entry name" value="Glyco_trans_4-like_N"/>
</dbReference>
<feature type="domain" description="Glycosyltransferase subfamily 4-like N-terminal" evidence="3">
    <location>
        <begin position="19"/>
        <end position="183"/>
    </location>
</feature>
<dbReference type="RefSeq" id="XP_024329807.1">
    <property type="nucleotide sequence ID" value="XM_024473914.1"/>
</dbReference>
<evidence type="ECO:0000259" key="2">
    <source>
        <dbReference type="Pfam" id="PF00534"/>
    </source>
</evidence>
<comment type="caution">
    <text evidence="4">The sequence shown here is derived from an EMBL/GenBank/DDBJ whole genome shotgun (WGS) entry which is preliminary data.</text>
</comment>
<evidence type="ECO:0000259" key="3">
    <source>
        <dbReference type="Pfam" id="PF13439"/>
    </source>
</evidence>
<evidence type="ECO:0000256" key="1">
    <source>
        <dbReference type="ARBA" id="ARBA00022676"/>
    </source>
</evidence>
<dbReference type="GO" id="GO:0000506">
    <property type="term" value="C:glycosylphosphatidylinositol-N-acetylglucosaminyltransferase (GPI-GnT) complex"/>
    <property type="evidence" value="ECO:0007669"/>
    <property type="project" value="TreeGrafter"/>
</dbReference>
<dbReference type="InterPro" id="IPR001296">
    <property type="entry name" value="Glyco_trans_1"/>
</dbReference>
<dbReference type="PANTHER" id="PTHR45871">
    <property type="entry name" value="N-ACETYLGLUCOSAMINYL-PHOSPHATIDYLINOSITOL BIOSYNTHETIC PROTEIN"/>
    <property type="match status" value="1"/>
</dbReference>
<gene>
    <name evidence="4" type="ORF">AAJ76_1260004549</name>
</gene>
<dbReference type="GO" id="GO:0017176">
    <property type="term" value="F:phosphatidylinositol N-acetylglucosaminyltransferase activity"/>
    <property type="evidence" value="ECO:0007669"/>
    <property type="project" value="TreeGrafter"/>
</dbReference>
<feature type="domain" description="Glycosyl transferase family 1" evidence="2">
    <location>
        <begin position="190"/>
        <end position="345"/>
    </location>
</feature>
<dbReference type="Proteomes" id="UP000034350">
    <property type="component" value="Unassembled WGS sequence"/>
</dbReference>
<dbReference type="AlphaFoldDB" id="A0A0F9WAW3"/>
<dbReference type="PANTHER" id="PTHR45871:SF1">
    <property type="entry name" value="PHOSPHATIDYLINOSITOL N-ACETYLGLUCOSAMINYLTRANSFERASE SUBUNIT A"/>
    <property type="match status" value="1"/>
</dbReference>
<dbReference type="VEuPathDB" id="MicrosporidiaDB:G9O61_00g001260"/>
<dbReference type="Gene3D" id="3.40.50.2000">
    <property type="entry name" value="Glycogen Phosphorylase B"/>
    <property type="match status" value="2"/>
</dbReference>
<proteinExistence type="predicted"/>
<dbReference type="EMBL" id="JPQZ01000126">
    <property type="protein sequence ID" value="KKO74065.1"/>
    <property type="molecule type" value="Genomic_DNA"/>
</dbReference>
<dbReference type="OrthoDB" id="734129at2759"/>
<protein>
    <submittedName>
        <fullName evidence="4">Gpi-anchor biosynthesis protein</fullName>
    </submittedName>
</protein>
<organism evidence="4 5">
    <name type="scientific">Vairimorpha ceranae</name>
    <dbReference type="NCBI Taxonomy" id="40302"/>
    <lineage>
        <taxon>Eukaryota</taxon>
        <taxon>Fungi</taxon>
        <taxon>Fungi incertae sedis</taxon>
        <taxon>Microsporidia</taxon>
        <taxon>Nosematidae</taxon>
        <taxon>Vairimorpha</taxon>
    </lineage>
</organism>
<dbReference type="GeneID" id="36318813"/>
<dbReference type="Pfam" id="PF00534">
    <property type="entry name" value="Glycos_transf_1"/>
    <property type="match status" value="1"/>
</dbReference>
<sequence>MSRKFNIAMVTDFYYPSTGGIETHIRHLTNNLISLGHKVIVITHKHCNMKEAKEFRDIKVYKLNLPIVALNTSFPSLYANFYIFKKIFEYENIEIVHGHSTMSNLCLEGLFHARTLNLRTVITEHSIFEKGPFENVVVNLLSKFILKTVDRCICPSRTSQENFMTRIKLSKSVVKVIHHAVEAKKFYPDLKKEKSKTVIIMSRLVFRKGIDLLIKAIPLICTLDKNINIIIAGEGPKKDEIEQVVDEKKLSNRVKIIGEVQHKHAGDILRKGDVFLNTSLTETFCLAILEASMCGLHVVSTNVGGIHEVLPKKLITFAEPTPEDLALKVVKKINDFDKKEIVSQYEYLKKNYSWRRVALQTEEIYNEINHRNLGIRNRLLEYNSIFEHFLIILEYVWLYCIYIFT</sequence>